<reference evidence="2" key="1">
    <citation type="submission" date="2021-05" db="EMBL/GenBank/DDBJ databases">
        <title>Comparative genomics of three Colletotrichum scovillei strains and genetic complementation revealed genes involved fungal growth and virulence on chili pepper.</title>
        <authorList>
            <person name="Hsieh D.-K."/>
            <person name="Chuang S.-C."/>
            <person name="Chen C.-Y."/>
            <person name="Chao Y.-T."/>
            <person name="Lu M.-Y.J."/>
            <person name="Lee M.-H."/>
            <person name="Shih M.-C."/>
        </authorList>
    </citation>
    <scope>NUCLEOTIDE SEQUENCE</scope>
    <source>
        <strain evidence="2">Coll-153</strain>
    </source>
</reference>
<evidence type="ECO:0000256" key="1">
    <source>
        <dbReference type="SAM" id="MobiDB-lite"/>
    </source>
</evidence>
<dbReference type="EMBL" id="JAESDN010000006">
    <property type="protein sequence ID" value="KAG7048966.1"/>
    <property type="molecule type" value="Genomic_DNA"/>
</dbReference>
<sequence>MVDQKVRTEYCEQVIDGALSGTGIKERTQSRQTLAGPLSRVKKGGRQE</sequence>
<dbReference type="Proteomes" id="UP000699042">
    <property type="component" value="Unassembled WGS sequence"/>
</dbReference>
<evidence type="ECO:0000313" key="2">
    <source>
        <dbReference type="EMBL" id="KAG7048966.1"/>
    </source>
</evidence>
<feature type="non-terminal residue" evidence="2">
    <location>
        <position position="48"/>
    </location>
</feature>
<proteinExistence type="predicted"/>
<evidence type="ECO:0000313" key="3">
    <source>
        <dbReference type="Proteomes" id="UP000699042"/>
    </source>
</evidence>
<feature type="region of interest" description="Disordered" evidence="1">
    <location>
        <begin position="26"/>
        <end position="48"/>
    </location>
</feature>
<protein>
    <submittedName>
        <fullName evidence="2">Uncharacterized protein</fullName>
    </submittedName>
</protein>
<keyword evidence="3" id="KW-1185">Reference proteome</keyword>
<accession>A0A9P7R3S4</accession>
<dbReference type="AlphaFoldDB" id="A0A9P7R3S4"/>
<gene>
    <name evidence="2" type="ORF">JMJ77_014593</name>
</gene>
<name>A0A9P7R3S4_9PEZI</name>
<organism evidence="2 3">
    <name type="scientific">Colletotrichum scovillei</name>
    <dbReference type="NCBI Taxonomy" id="1209932"/>
    <lineage>
        <taxon>Eukaryota</taxon>
        <taxon>Fungi</taxon>
        <taxon>Dikarya</taxon>
        <taxon>Ascomycota</taxon>
        <taxon>Pezizomycotina</taxon>
        <taxon>Sordariomycetes</taxon>
        <taxon>Hypocreomycetidae</taxon>
        <taxon>Glomerellales</taxon>
        <taxon>Glomerellaceae</taxon>
        <taxon>Colletotrichum</taxon>
        <taxon>Colletotrichum acutatum species complex</taxon>
    </lineage>
</organism>
<comment type="caution">
    <text evidence="2">The sequence shown here is derived from an EMBL/GenBank/DDBJ whole genome shotgun (WGS) entry which is preliminary data.</text>
</comment>